<dbReference type="GO" id="GO:0004620">
    <property type="term" value="F:phospholipase activity"/>
    <property type="evidence" value="ECO:0007669"/>
    <property type="project" value="TreeGrafter"/>
</dbReference>
<dbReference type="EMBL" id="JAABOP010000001">
    <property type="protein sequence ID" value="NER10007.1"/>
    <property type="molecule type" value="Genomic_DNA"/>
</dbReference>
<comment type="caution">
    <text evidence="5">The sequence shown here is derived from an EMBL/GenBank/DDBJ whole genome shotgun (WGS) entry which is preliminary data.</text>
</comment>
<evidence type="ECO:0000313" key="5">
    <source>
        <dbReference type="EMBL" id="NER10007.1"/>
    </source>
</evidence>
<organism evidence="5 6">
    <name type="scientific">Muriicola jejuensis</name>
    <dbReference type="NCBI Taxonomy" id="504488"/>
    <lineage>
        <taxon>Bacteria</taxon>
        <taxon>Pseudomonadati</taxon>
        <taxon>Bacteroidota</taxon>
        <taxon>Flavobacteriia</taxon>
        <taxon>Flavobacteriales</taxon>
        <taxon>Flavobacteriaceae</taxon>
        <taxon>Muriicola</taxon>
    </lineage>
</organism>
<dbReference type="CDD" id="cd07199">
    <property type="entry name" value="Pat17_PNPLA8_PNPLA9_like"/>
    <property type="match status" value="1"/>
</dbReference>
<evidence type="ECO:0000259" key="4">
    <source>
        <dbReference type="PROSITE" id="PS51635"/>
    </source>
</evidence>
<name>A0A6P0UAE6_9FLAO</name>
<dbReference type="GO" id="GO:0047372">
    <property type="term" value="F:monoacylglycerol lipase activity"/>
    <property type="evidence" value="ECO:0007669"/>
    <property type="project" value="TreeGrafter"/>
</dbReference>
<sequence>MQKKSLYWNNQPGHLPHRGLRRNYQLTMKKPTLVFYYSMLLFLFISCSKSENNSQMAVAETPRKTIVLAIDGGGIKGLIPALILKSIEDSIKKQSFQIFDLIGGNSTGGIIAVGLTSKNNVSGHPFSAAEISSIYETNGDKIFVPQKSLLREKYYAKYYAVDHRDKGIEPYLQSLVGSTTKLRHSHAYIRSLKDTRVKQMFTTSYIVNSKGGKIENPVINTDSGPFLFNWYDADSLPNNRDYYLWEAARGSSAAPIYFPIAHVGGNTGDRSDADEKWVVDGGVMSNDPAVWGVSEALRTGLAKRLEDIIVISLGTGIYRANTGVGITNQRDMIPKSGNWGEGPWMGIPEAIYNLEEEKTASLMYIMMDAVQLVSDSQMKAFEHAGLKYLRLEPSLALEQAAMDNIDSTNIKSLKDTVEHYLAGDGRSTFKEIINILKNQ</sequence>
<dbReference type="Pfam" id="PF01734">
    <property type="entry name" value="Patatin"/>
    <property type="match status" value="1"/>
</dbReference>
<dbReference type="PANTHER" id="PTHR32176:SF92">
    <property type="entry name" value="XYLOSE ISOMERASE"/>
    <property type="match status" value="1"/>
</dbReference>
<keyword evidence="3" id="KW-0442">Lipid degradation</keyword>
<feature type="short sequence motif" description="GXGXXG" evidence="3">
    <location>
        <begin position="72"/>
        <end position="77"/>
    </location>
</feature>
<feature type="domain" description="PNPLA" evidence="4">
    <location>
        <begin position="68"/>
        <end position="293"/>
    </location>
</feature>
<feature type="active site" description="Nucleophile" evidence="3">
    <location>
        <position position="106"/>
    </location>
</feature>
<accession>A0A6P0UAE6</accession>
<dbReference type="SUPFAM" id="SSF52151">
    <property type="entry name" value="FabD/lysophospholipase-like"/>
    <property type="match status" value="1"/>
</dbReference>
<proteinExistence type="inferred from homology"/>
<evidence type="ECO:0000256" key="3">
    <source>
        <dbReference type="PROSITE-ProRule" id="PRU01161"/>
    </source>
</evidence>
<evidence type="ECO:0000256" key="2">
    <source>
        <dbReference type="ARBA" id="ARBA00023098"/>
    </source>
</evidence>
<feature type="active site" description="Proton acceptor" evidence="3">
    <location>
        <position position="280"/>
    </location>
</feature>
<evidence type="ECO:0000256" key="1">
    <source>
        <dbReference type="ARBA" id="ARBA00010240"/>
    </source>
</evidence>
<dbReference type="Proteomes" id="UP000468443">
    <property type="component" value="Unassembled WGS sequence"/>
</dbReference>
<protein>
    <recommendedName>
        <fullName evidence="4">PNPLA domain-containing protein</fullName>
    </recommendedName>
</protein>
<feature type="short sequence motif" description="GXSXG" evidence="3">
    <location>
        <begin position="104"/>
        <end position="108"/>
    </location>
</feature>
<feature type="short sequence motif" description="DGA/G" evidence="3">
    <location>
        <begin position="280"/>
        <end position="282"/>
    </location>
</feature>
<keyword evidence="6" id="KW-1185">Reference proteome</keyword>
<reference evidence="5 6" key="1">
    <citation type="submission" date="2020-01" db="EMBL/GenBank/DDBJ databases">
        <title>Muriicola jejuensis KCTC 22299.</title>
        <authorList>
            <person name="Wang G."/>
        </authorList>
    </citation>
    <scope>NUCLEOTIDE SEQUENCE [LARGE SCALE GENOMIC DNA]</scope>
    <source>
        <strain evidence="5 6">KCTC 22299</strain>
    </source>
</reference>
<comment type="similarity">
    <text evidence="1">Belongs to the patatin family.</text>
</comment>
<dbReference type="AlphaFoldDB" id="A0A6P0UAE6"/>
<dbReference type="InterPro" id="IPR002641">
    <property type="entry name" value="PNPLA_dom"/>
</dbReference>
<dbReference type="Gene3D" id="3.40.1090.10">
    <property type="entry name" value="Cytosolic phospholipase A2 catalytic domain"/>
    <property type="match status" value="1"/>
</dbReference>
<keyword evidence="2 3" id="KW-0443">Lipid metabolism</keyword>
<evidence type="ECO:0000313" key="6">
    <source>
        <dbReference type="Proteomes" id="UP000468443"/>
    </source>
</evidence>
<dbReference type="GO" id="GO:0016042">
    <property type="term" value="P:lipid catabolic process"/>
    <property type="evidence" value="ECO:0007669"/>
    <property type="project" value="UniProtKB-UniRule"/>
</dbReference>
<gene>
    <name evidence="5" type="ORF">GWK09_05735</name>
</gene>
<dbReference type="PROSITE" id="PS51635">
    <property type="entry name" value="PNPLA"/>
    <property type="match status" value="1"/>
</dbReference>
<dbReference type="RefSeq" id="WP_163692032.1">
    <property type="nucleotide sequence ID" value="NZ_FXTW01000001.1"/>
</dbReference>
<dbReference type="InterPro" id="IPR016035">
    <property type="entry name" value="Acyl_Trfase/lysoPLipase"/>
</dbReference>
<dbReference type="PANTHER" id="PTHR32176">
    <property type="entry name" value="XYLOSE ISOMERASE"/>
    <property type="match status" value="1"/>
</dbReference>
<keyword evidence="3" id="KW-0378">Hydrolase</keyword>